<feature type="transmembrane region" description="Helical" evidence="1">
    <location>
        <begin position="54"/>
        <end position="76"/>
    </location>
</feature>
<proteinExistence type="predicted"/>
<name>A0ABS1VVF6_9ACTN</name>
<evidence type="ECO:0000313" key="2">
    <source>
        <dbReference type="EMBL" id="MBL7258430.1"/>
    </source>
</evidence>
<dbReference type="InterPro" id="IPR045428">
    <property type="entry name" value="EACC1"/>
</dbReference>
<evidence type="ECO:0000256" key="1">
    <source>
        <dbReference type="SAM" id="Phobius"/>
    </source>
</evidence>
<protein>
    <submittedName>
        <fullName evidence="2">Uncharacterized protein</fullName>
    </submittedName>
</protein>
<keyword evidence="3" id="KW-1185">Reference proteome</keyword>
<gene>
    <name evidence="2" type="ORF">JKJ07_29380</name>
</gene>
<sequence length="124" mass="12950">MVLHLRPGLPGLSPGDDPLQLATAELIGDLREAGLPTTETAPAATGTKGALSDLAVTIGGSTAAAGALVRIVNLWLHRDRRRTLTITRDSANGTPEVIEIQGDAISDRTLHEAVQKLLDAEDPT</sequence>
<keyword evidence="1" id="KW-0472">Membrane</keyword>
<keyword evidence="1" id="KW-0812">Transmembrane</keyword>
<accession>A0ABS1VVF6</accession>
<evidence type="ECO:0000313" key="3">
    <source>
        <dbReference type="Proteomes" id="UP000598996"/>
    </source>
</evidence>
<dbReference type="EMBL" id="JAENHO010000008">
    <property type="protein sequence ID" value="MBL7258430.1"/>
    <property type="molecule type" value="Genomic_DNA"/>
</dbReference>
<organism evidence="2 3">
    <name type="scientific">Paractinoplanes lichenicola</name>
    <dbReference type="NCBI Taxonomy" id="2802976"/>
    <lineage>
        <taxon>Bacteria</taxon>
        <taxon>Bacillati</taxon>
        <taxon>Actinomycetota</taxon>
        <taxon>Actinomycetes</taxon>
        <taxon>Micromonosporales</taxon>
        <taxon>Micromonosporaceae</taxon>
        <taxon>Paractinoplanes</taxon>
    </lineage>
</organism>
<reference evidence="2 3" key="1">
    <citation type="submission" date="2021-01" db="EMBL/GenBank/DDBJ databases">
        <title>Actinoplanes sp. nov. LDG1-01 isolated from lichen.</title>
        <authorList>
            <person name="Saeng-In P."/>
            <person name="Phongsopitanun W."/>
            <person name="Kanchanasin P."/>
            <person name="Yuki M."/>
            <person name="Kudo T."/>
            <person name="Ohkuma M."/>
            <person name="Tanasupawat S."/>
        </authorList>
    </citation>
    <scope>NUCLEOTIDE SEQUENCE [LARGE SCALE GENOMIC DNA]</scope>
    <source>
        <strain evidence="2 3">LDG1-01</strain>
    </source>
</reference>
<keyword evidence="1" id="KW-1133">Transmembrane helix</keyword>
<comment type="caution">
    <text evidence="2">The sequence shown here is derived from an EMBL/GenBank/DDBJ whole genome shotgun (WGS) entry which is preliminary data.</text>
</comment>
<dbReference type="Proteomes" id="UP000598996">
    <property type="component" value="Unassembled WGS sequence"/>
</dbReference>
<dbReference type="Pfam" id="PF19953">
    <property type="entry name" value="EACC1"/>
    <property type="match status" value="1"/>
</dbReference>
<dbReference type="RefSeq" id="WP_202995043.1">
    <property type="nucleotide sequence ID" value="NZ_JAENHO010000008.1"/>
</dbReference>